<dbReference type="InterPro" id="IPR038740">
    <property type="entry name" value="BioF2-like_GNAT_dom"/>
</dbReference>
<sequence>MERIEPSRAEWNTWTFGAPLQQSWAYGETARTLGSRVERYAVGPASDPDAVVQFVRRFGVGYAPVGVHYRRPGSYAARLPGLTLIAEPAGRAVSTARQVAVRRLDGDLRAGMAKKWRNRLHVAERSDLRIHRIAGCPRWLSEAEAAQRSARGYKALPLAWLRGMIAADSCGVLTYAAFSGALPVAGICVLRHSGRWTYHLGWTGPDGRSRSAHHLLIATAMEDAAKAGAVLFDLGLVTAQNEGLRRFKLGTGAEAVTIPGMTIGWRLSARGGRRASAPACRAA</sequence>
<dbReference type="STRING" id="315423.SAMN04488020_11148"/>
<evidence type="ECO:0000259" key="1">
    <source>
        <dbReference type="Pfam" id="PF13480"/>
    </source>
</evidence>
<proteinExistence type="predicted"/>
<dbReference type="InterPro" id="IPR050644">
    <property type="entry name" value="PG_Glycine_Bridge_Synth"/>
</dbReference>
<dbReference type="SUPFAM" id="SSF55729">
    <property type="entry name" value="Acyl-CoA N-acyltransferases (Nat)"/>
    <property type="match status" value="1"/>
</dbReference>
<dbReference type="Proteomes" id="UP000193870">
    <property type="component" value="Unassembled WGS sequence"/>
</dbReference>
<evidence type="ECO:0000313" key="3">
    <source>
        <dbReference type="Proteomes" id="UP000193870"/>
    </source>
</evidence>
<evidence type="ECO:0000313" key="2">
    <source>
        <dbReference type="EMBL" id="SLN62632.1"/>
    </source>
</evidence>
<dbReference type="Gene3D" id="3.40.630.30">
    <property type="match status" value="1"/>
</dbReference>
<dbReference type="Pfam" id="PF13480">
    <property type="entry name" value="Acetyltransf_6"/>
    <property type="match status" value="1"/>
</dbReference>
<dbReference type="RefSeq" id="WP_085855104.1">
    <property type="nucleotide sequence ID" value="NZ_FOPF01000011.1"/>
</dbReference>
<gene>
    <name evidence="2" type="ORF">PAM7066_03123</name>
</gene>
<dbReference type="EMBL" id="FWFV01000010">
    <property type="protein sequence ID" value="SLN62632.1"/>
    <property type="molecule type" value="Genomic_DNA"/>
</dbReference>
<accession>A0A1Y5TF52</accession>
<keyword evidence="3" id="KW-1185">Reference proteome</keyword>
<name>A0A1Y5TF52_9RHOB</name>
<dbReference type="PANTHER" id="PTHR36174:SF1">
    <property type="entry name" value="LIPID II:GLYCINE GLYCYLTRANSFERASE"/>
    <property type="match status" value="1"/>
</dbReference>
<feature type="domain" description="BioF2-like acetyltransferase" evidence="1">
    <location>
        <begin position="138"/>
        <end position="236"/>
    </location>
</feature>
<dbReference type="OrthoDB" id="341858at2"/>
<dbReference type="InterPro" id="IPR016181">
    <property type="entry name" value="Acyl_CoA_acyltransferase"/>
</dbReference>
<dbReference type="AlphaFoldDB" id="A0A1Y5TF52"/>
<organism evidence="2 3">
    <name type="scientific">Palleronia marisminoris</name>
    <dbReference type="NCBI Taxonomy" id="315423"/>
    <lineage>
        <taxon>Bacteria</taxon>
        <taxon>Pseudomonadati</taxon>
        <taxon>Pseudomonadota</taxon>
        <taxon>Alphaproteobacteria</taxon>
        <taxon>Rhodobacterales</taxon>
        <taxon>Roseobacteraceae</taxon>
        <taxon>Palleronia</taxon>
    </lineage>
</organism>
<dbReference type="PANTHER" id="PTHR36174">
    <property type="entry name" value="LIPID II:GLYCINE GLYCYLTRANSFERASE"/>
    <property type="match status" value="1"/>
</dbReference>
<protein>
    <recommendedName>
        <fullName evidence="1">BioF2-like acetyltransferase domain-containing protein</fullName>
    </recommendedName>
</protein>
<reference evidence="2 3" key="1">
    <citation type="submission" date="2017-03" db="EMBL/GenBank/DDBJ databases">
        <authorList>
            <person name="Afonso C.L."/>
            <person name="Miller P.J."/>
            <person name="Scott M.A."/>
            <person name="Spackman E."/>
            <person name="Goraichik I."/>
            <person name="Dimitrov K.M."/>
            <person name="Suarez D.L."/>
            <person name="Swayne D.E."/>
        </authorList>
    </citation>
    <scope>NUCLEOTIDE SEQUENCE [LARGE SCALE GENOMIC DNA]</scope>
    <source>
        <strain evidence="2 3">CECT 7066</strain>
    </source>
</reference>